<evidence type="ECO:0000256" key="7">
    <source>
        <dbReference type="ARBA" id="ARBA00023237"/>
    </source>
</evidence>
<evidence type="ECO:0000256" key="3">
    <source>
        <dbReference type="ARBA" id="ARBA00022448"/>
    </source>
</evidence>
<accession>A0A7Y0E2W7</accession>
<dbReference type="NCBIfam" id="TIGR01844">
    <property type="entry name" value="type_I_sec_TolC"/>
    <property type="match status" value="1"/>
</dbReference>
<comment type="similarity">
    <text evidence="2">Belongs to the outer membrane factor (OMF) (TC 1.B.17) family.</text>
</comment>
<evidence type="ECO:0000256" key="9">
    <source>
        <dbReference type="SAM" id="SignalP"/>
    </source>
</evidence>
<comment type="subcellular location">
    <subcellularLocation>
        <location evidence="1">Cell outer membrane</location>
    </subcellularLocation>
</comment>
<dbReference type="Gene3D" id="1.20.1600.10">
    <property type="entry name" value="Outer membrane efflux proteins (OEP)"/>
    <property type="match status" value="1"/>
</dbReference>
<evidence type="ECO:0000256" key="6">
    <source>
        <dbReference type="ARBA" id="ARBA00023136"/>
    </source>
</evidence>
<keyword evidence="3" id="KW-0813">Transport</keyword>
<dbReference type="GO" id="GO:1990281">
    <property type="term" value="C:efflux pump complex"/>
    <property type="evidence" value="ECO:0007669"/>
    <property type="project" value="TreeGrafter"/>
</dbReference>
<dbReference type="Pfam" id="PF02321">
    <property type="entry name" value="OEP"/>
    <property type="match status" value="2"/>
</dbReference>
<reference evidence="10 11" key="1">
    <citation type="submission" date="2020-04" db="EMBL/GenBank/DDBJ databases">
        <title>Rhodospirillaceae bacterium KN72 isolated from deep sea.</title>
        <authorList>
            <person name="Zhang D.-C."/>
        </authorList>
    </citation>
    <scope>NUCLEOTIDE SEQUENCE [LARGE SCALE GENOMIC DNA]</scope>
    <source>
        <strain evidence="10 11">KN72</strain>
    </source>
</reference>
<evidence type="ECO:0000256" key="5">
    <source>
        <dbReference type="ARBA" id="ARBA00022692"/>
    </source>
</evidence>
<evidence type="ECO:0000256" key="1">
    <source>
        <dbReference type="ARBA" id="ARBA00004442"/>
    </source>
</evidence>
<feature type="chain" id="PRO_5031340478" evidence="9">
    <location>
        <begin position="21"/>
        <end position="473"/>
    </location>
</feature>
<keyword evidence="11" id="KW-1185">Reference proteome</keyword>
<dbReference type="PANTHER" id="PTHR30026">
    <property type="entry name" value="OUTER MEMBRANE PROTEIN TOLC"/>
    <property type="match status" value="1"/>
</dbReference>
<keyword evidence="9" id="KW-0732">Signal</keyword>
<evidence type="ECO:0000313" key="11">
    <source>
        <dbReference type="Proteomes" id="UP000539372"/>
    </source>
</evidence>
<organism evidence="10 11">
    <name type="scientific">Pacificispira spongiicola</name>
    <dbReference type="NCBI Taxonomy" id="2729598"/>
    <lineage>
        <taxon>Bacteria</taxon>
        <taxon>Pseudomonadati</taxon>
        <taxon>Pseudomonadota</taxon>
        <taxon>Alphaproteobacteria</taxon>
        <taxon>Rhodospirillales</taxon>
        <taxon>Rhodospirillaceae</taxon>
        <taxon>Pacificispira</taxon>
    </lineage>
</organism>
<dbReference type="EMBL" id="JABBNT010000005">
    <property type="protein sequence ID" value="NMM46158.1"/>
    <property type="molecule type" value="Genomic_DNA"/>
</dbReference>
<dbReference type="Proteomes" id="UP000539372">
    <property type="component" value="Unassembled WGS sequence"/>
</dbReference>
<proteinExistence type="inferred from homology"/>
<dbReference type="AlphaFoldDB" id="A0A7Y0E2W7"/>
<dbReference type="InterPro" id="IPR051906">
    <property type="entry name" value="TolC-like"/>
</dbReference>
<keyword evidence="5" id="KW-0812">Transmembrane</keyword>
<keyword evidence="8" id="KW-0175">Coiled coil</keyword>
<feature type="signal peptide" evidence="9">
    <location>
        <begin position="1"/>
        <end position="20"/>
    </location>
</feature>
<dbReference type="InterPro" id="IPR010130">
    <property type="entry name" value="T1SS_OMP_TolC"/>
</dbReference>
<evidence type="ECO:0000256" key="8">
    <source>
        <dbReference type="SAM" id="Coils"/>
    </source>
</evidence>
<dbReference type="GO" id="GO:0015562">
    <property type="term" value="F:efflux transmembrane transporter activity"/>
    <property type="evidence" value="ECO:0007669"/>
    <property type="project" value="InterPro"/>
</dbReference>
<evidence type="ECO:0000256" key="2">
    <source>
        <dbReference type="ARBA" id="ARBA00007613"/>
    </source>
</evidence>
<name>A0A7Y0E2W7_9PROT</name>
<evidence type="ECO:0000256" key="4">
    <source>
        <dbReference type="ARBA" id="ARBA00022452"/>
    </source>
</evidence>
<keyword evidence="7" id="KW-0998">Cell outer membrane</keyword>
<sequence length="473" mass="50957">MLRGYGFKAALLSAATGVWIATVPMGAASAQTLEEALVEAYITNPTLLAQRAQLRATDEGVPQALAGWRPNVEFTADVNGVRSRLKTSATRTESTRMTSGVQLQITQNVYDGGATSAAVEGAKADVLAARADLVSTEQSIMLDVGTAYMDVFKNQAVVSLNEQNVVRLERQLEATRDRYNAGVATLTDVAQAESRLARSRSDLSSARGDLEVSRTVFEEVVGIPPTNLSLPTLPLTLPAGRDEAKSMAVERNPSVVSAEFDRRAALHGIDEQEADLLPSVDVSGTASHDWDKSTKGSFQRTYTVTAQLSVPIYQQGYETSQVRESKMTAAKALQDVETARRSVTEQALSAWETYQSVVAAIVAIREEVRAAEIALDGVQQEELVGQRTVLDVLDAEQELLDAKVSLVQAERDETVAKFELISAVGGLTARDLGLDVEAYDPALHYDSVKDTWWGLGDDVETHDSDAKAAAVQP</sequence>
<protein>
    <submittedName>
        <fullName evidence="10">TolC family outer membrane protein</fullName>
    </submittedName>
</protein>
<dbReference type="PANTHER" id="PTHR30026:SF22">
    <property type="entry name" value="OUTER MEMBRANE EFFLUX PROTEIN"/>
    <property type="match status" value="1"/>
</dbReference>
<comment type="caution">
    <text evidence="10">The sequence shown here is derived from an EMBL/GenBank/DDBJ whole genome shotgun (WGS) entry which is preliminary data.</text>
</comment>
<dbReference type="GO" id="GO:0015288">
    <property type="term" value="F:porin activity"/>
    <property type="evidence" value="ECO:0007669"/>
    <property type="project" value="TreeGrafter"/>
</dbReference>
<keyword evidence="4" id="KW-1134">Transmembrane beta strand</keyword>
<dbReference type="GO" id="GO:0009279">
    <property type="term" value="C:cell outer membrane"/>
    <property type="evidence" value="ECO:0007669"/>
    <property type="project" value="UniProtKB-SubCell"/>
</dbReference>
<dbReference type="RefSeq" id="WP_169626537.1">
    <property type="nucleotide sequence ID" value="NZ_JABBNT010000005.1"/>
</dbReference>
<feature type="coiled-coil region" evidence="8">
    <location>
        <begin position="361"/>
        <end position="412"/>
    </location>
</feature>
<keyword evidence="6" id="KW-0472">Membrane</keyword>
<gene>
    <name evidence="10" type="ORF">HH303_16820</name>
</gene>
<dbReference type="InterPro" id="IPR003423">
    <property type="entry name" value="OMP_efflux"/>
</dbReference>
<evidence type="ECO:0000313" key="10">
    <source>
        <dbReference type="EMBL" id="NMM46158.1"/>
    </source>
</evidence>
<dbReference type="SUPFAM" id="SSF56954">
    <property type="entry name" value="Outer membrane efflux proteins (OEP)"/>
    <property type="match status" value="1"/>
</dbReference>